<dbReference type="PROSITE" id="PS00460">
    <property type="entry name" value="GLUTATHIONE_PEROXID_1"/>
    <property type="match status" value="1"/>
</dbReference>
<comment type="catalytic activity">
    <reaction evidence="5">
        <text>a hydroperoxide + [thioredoxin]-dithiol = an alcohol + [thioredoxin]-disulfide + H2O</text>
        <dbReference type="Rhea" id="RHEA:62620"/>
        <dbReference type="Rhea" id="RHEA-COMP:10698"/>
        <dbReference type="Rhea" id="RHEA-COMP:10700"/>
        <dbReference type="ChEBI" id="CHEBI:15377"/>
        <dbReference type="ChEBI" id="CHEBI:29950"/>
        <dbReference type="ChEBI" id="CHEBI:30879"/>
        <dbReference type="ChEBI" id="CHEBI:35924"/>
        <dbReference type="ChEBI" id="CHEBI:50058"/>
        <dbReference type="EC" id="1.11.1.24"/>
    </reaction>
</comment>
<name>A0AAD5VDF1_9APHY</name>
<dbReference type="InterPro" id="IPR013766">
    <property type="entry name" value="Thioredoxin_domain"/>
</dbReference>
<dbReference type="PROSITE" id="PS51352">
    <property type="entry name" value="THIOREDOXIN_2"/>
    <property type="match status" value="1"/>
</dbReference>
<dbReference type="PRINTS" id="PR01011">
    <property type="entry name" value="GLUTPROXDASE"/>
</dbReference>
<dbReference type="FunFam" id="3.40.30.10:FF:000010">
    <property type="entry name" value="Glutathione peroxidase"/>
    <property type="match status" value="1"/>
</dbReference>
<keyword evidence="10" id="KW-1185">Reference proteome</keyword>
<feature type="domain" description="Thioredoxin" evidence="8">
    <location>
        <begin position="1"/>
        <end position="160"/>
    </location>
</feature>
<dbReference type="GO" id="GO:0140824">
    <property type="term" value="F:thioredoxin-dependent peroxiredoxin activity"/>
    <property type="evidence" value="ECO:0007669"/>
    <property type="project" value="UniProtKB-EC"/>
</dbReference>
<sequence>MSGFHDLKAELPNGSSYDFSQLKGKVVLVVNVASKCGFTPQYKGLQALYDKYKDQGLVILGFPCNQFGGQEPGTDTEIASFCELNHGVNFPLMKKSQVNGNDTNDVYKYLKNEKAGLLGLTRIKWNFEKFLIDKEGKVVNRWASTTSPESIDAEVAKLLSFGVNPHLFQAVAQRLSLSWPYAVHPDLKDAQLTKDDMQYYMEGDHRPHDTAHDSRPQHGHHHSEYAPHKAPAFSRRIVAVGDLHGDLRNAHTVLKLAGVVDGRGDWANGVDYFVQTGDIIDRGDDTIKLYLWMDRLRSQAKAAGAEVLSHLGNHEWMNAIGDWRYVRDSEIKTFGSVRARQQMITTGRIGKTWATNYTTTSRLPLHSSLGAPNTDYDPFSKVSQTPLSHAAISFVHGGLAPDYPDLTPFPSRINHLGSSLLRKLQSRPFPPPHPPNPYPGLPADTTTAEDRLYGSDGPLWYRGWALRSEKEVCSQVDDVLQRTGTRRMIMGHTPDFERIVGRCNGKIIIIDTGISHAYGGVLSALDIRYSLTPVRYNAEGDVVEWNEREIVSALYLDRTEILADDERVIEGRIL</sequence>
<dbReference type="Proteomes" id="UP001212997">
    <property type="component" value="Unassembled WGS sequence"/>
</dbReference>
<keyword evidence="4 6" id="KW-0560">Oxidoreductase</keyword>
<dbReference type="CDD" id="cd00340">
    <property type="entry name" value="GSH_Peroxidase"/>
    <property type="match status" value="1"/>
</dbReference>
<comment type="similarity">
    <text evidence="1 6">Belongs to the glutathione peroxidase family.</text>
</comment>
<feature type="compositionally biased region" description="Pro residues" evidence="7">
    <location>
        <begin position="428"/>
        <end position="440"/>
    </location>
</feature>
<dbReference type="AlphaFoldDB" id="A0AAD5VDF1"/>
<dbReference type="GO" id="GO:0016787">
    <property type="term" value="F:hydrolase activity"/>
    <property type="evidence" value="ECO:0007669"/>
    <property type="project" value="InterPro"/>
</dbReference>
<dbReference type="SUPFAM" id="SSF52833">
    <property type="entry name" value="Thioredoxin-like"/>
    <property type="match status" value="1"/>
</dbReference>
<dbReference type="PANTHER" id="PTHR46546:SF4">
    <property type="entry name" value="SHEWANELLA-LIKE PROTEIN PHOSPHATASE 1"/>
    <property type="match status" value="1"/>
</dbReference>
<protein>
    <recommendedName>
        <fullName evidence="6">Glutathione peroxidase</fullName>
    </recommendedName>
</protein>
<dbReference type="InterPro" id="IPR029759">
    <property type="entry name" value="GPX_AS"/>
</dbReference>
<dbReference type="Pfam" id="PF00149">
    <property type="entry name" value="Metallophos"/>
    <property type="match status" value="1"/>
</dbReference>
<dbReference type="GO" id="GO:0006979">
    <property type="term" value="P:response to oxidative stress"/>
    <property type="evidence" value="ECO:0007669"/>
    <property type="project" value="InterPro"/>
</dbReference>
<evidence type="ECO:0000313" key="9">
    <source>
        <dbReference type="EMBL" id="KAJ3490864.1"/>
    </source>
</evidence>
<evidence type="ECO:0000256" key="5">
    <source>
        <dbReference type="ARBA" id="ARBA00049091"/>
    </source>
</evidence>
<dbReference type="PROSITE" id="PS51355">
    <property type="entry name" value="GLUTATHIONE_PEROXID_3"/>
    <property type="match status" value="1"/>
</dbReference>
<dbReference type="Gene3D" id="3.60.21.10">
    <property type="match status" value="1"/>
</dbReference>
<evidence type="ECO:0000256" key="3">
    <source>
        <dbReference type="ARBA" id="ARBA00022862"/>
    </source>
</evidence>
<feature type="region of interest" description="Disordered" evidence="7">
    <location>
        <begin position="425"/>
        <end position="448"/>
    </location>
</feature>
<dbReference type="EMBL" id="JANAWD010000021">
    <property type="protein sequence ID" value="KAJ3490864.1"/>
    <property type="molecule type" value="Genomic_DNA"/>
</dbReference>
<gene>
    <name evidence="9" type="ORF">NLI96_g1155</name>
</gene>
<accession>A0AAD5VDF1</accession>
<dbReference type="InterPro" id="IPR000889">
    <property type="entry name" value="Glutathione_peroxidase"/>
</dbReference>
<dbReference type="InterPro" id="IPR029760">
    <property type="entry name" value="GPX_CS"/>
</dbReference>
<comment type="caution">
    <text evidence="9">The sequence shown here is derived from an EMBL/GenBank/DDBJ whole genome shotgun (WGS) entry which is preliminary data.</text>
</comment>
<dbReference type="SUPFAM" id="SSF56300">
    <property type="entry name" value="Metallo-dependent phosphatases"/>
    <property type="match status" value="1"/>
</dbReference>
<dbReference type="Pfam" id="PF00255">
    <property type="entry name" value="GSHPx"/>
    <property type="match status" value="1"/>
</dbReference>
<evidence type="ECO:0000256" key="1">
    <source>
        <dbReference type="ARBA" id="ARBA00006926"/>
    </source>
</evidence>
<evidence type="ECO:0000256" key="6">
    <source>
        <dbReference type="RuleBase" id="RU000499"/>
    </source>
</evidence>
<organism evidence="9 10">
    <name type="scientific">Meripilus lineatus</name>
    <dbReference type="NCBI Taxonomy" id="2056292"/>
    <lineage>
        <taxon>Eukaryota</taxon>
        <taxon>Fungi</taxon>
        <taxon>Dikarya</taxon>
        <taxon>Basidiomycota</taxon>
        <taxon>Agaricomycotina</taxon>
        <taxon>Agaricomycetes</taxon>
        <taxon>Polyporales</taxon>
        <taxon>Meripilaceae</taxon>
        <taxon>Meripilus</taxon>
    </lineage>
</organism>
<dbReference type="PROSITE" id="PS00763">
    <property type="entry name" value="GLUTATHIONE_PEROXID_2"/>
    <property type="match status" value="1"/>
</dbReference>
<dbReference type="Gene3D" id="3.40.30.10">
    <property type="entry name" value="Glutaredoxin"/>
    <property type="match status" value="1"/>
</dbReference>
<evidence type="ECO:0000259" key="8">
    <source>
        <dbReference type="PROSITE" id="PS51352"/>
    </source>
</evidence>
<dbReference type="InterPro" id="IPR004843">
    <property type="entry name" value="Calcineurin-like_PHP"/>
</dbReference>
<dbReference type="InterPro" id="IPR036249">
    <property type="entry name" value="Thioredoxin-like_sf"/>
</dbReference>
<keyword evidence="3" id="KW-0049">Antioxidant</keyword>
<evidence type="ECO:0000256" key="7">
    <source>
        <dbReference type="SAM" id="MobiDB-lite"/>
    </source>
</evidence>
<evidence type="ECO:0000313" key="10">
    <source>
        <dbReference type="Proteomes" id="UP001212997"/>
    </source>
</evidence>
<evidence type="ECO:0000256" key="4">
    <source>
        <dbReference type="ARBA" id="ARBA00023002"/>
    </source>
</evidence>
<keyword evidence="2 6" id="KW-0575">Peroxidase</keyword>
<proteinExistence type="inferred from homology"/>
<evidence type="ECO:0000256" key="2">
    <source>
        <dbReference type="ARBA" id="ARBA00022559"/>
    </source>
</evidence>
<dbReference type="InterPro" id="IPR029052">
    <property type="entry name" value="Metallo-depent_PP-like"/>
</dbReference>
<reference evidence="9" key="1">
    <citation type="submission" date="2022-07" db="EMBL/GenBank/DDBJ databases">
        <title>Genome Sequence of Physisporinus lineatus.</title>
        <authorList>
            <person name="Buettner E."/>
        </authorList>
    </citation>
    <scope>NUCLEOTIDE SEQUENCE</scope>
    <source>
        <strain evidence="9">VT162</strain>
    </source>
</reference>
<feature type="region of interest" description="Disordered" evidence="7">
    <location>
        <begin position="202"/>
        <end position="226"/>
    </location>
</feature>
<dbReference type="PANTHER" id="PTHR46546">
    <property type="entry name" value="SHEWANELLA-LIKE PROTEIN PHOSPHATASE 1"/>
    <property type="match status" value="1"/>
</dbReference>